<comment type="caution">
    <text evidence="2">The sequence shown here is derived from an EMBL/GenBank/DDBJ whole genome shotgun (WGS) entry which is preliminary data.</text>
</comment>
<keyword evidence="1" id="KW-0732">Signal</keyword>
<reference evidence="2 3" key="1">
    <citation type="submission" date="2024-11" db="EMBL/GenBank/DDBJ databases">
        <authorList>
            <person name="Heng Y.C."/>
            <person name="Lim A.C.H."/>
            <person name="Lee J.K.Y."/>
            <person name="Kittelmann S."/>
        </authorList>
    </citation>
    <scope>NUCLEOTIDE SEQUENCE [LARGE SCALE GENOMIC DNA]</scope>
    <source>
        <strain evidence="2 3">WILCCON 0202</strain>
    </source>
</reference>
<evidence type="ECO:0000313" key="2">
    <source>
        <dbReference type="EMBL" id="MFL0268074.1"/>
    </source>
</evidence>
<dbReference type="EMBL" id="JBJHZY010000001">
    <property type="protein sequence ID" value="MFL0268074.1"/>
    <property type="molecule type" value="Genomic_DNA"/>
</dbReference>
<sequence>MRKICIFLVSIMLLTITGCSNKQVDNIDYTFKGENEFWTAEYQVKGIGTFSKKFGQINFDSDLNKTLTVTYTKDISQLSSVKHIEISYEDITSPLKGKTLIEDYKNDSHARKTYILKSHTTGSAIEAGNSIIKVTINIDKQIQTIELKNE</sequence>
<organism evidence="2 3">
    <name type="scientific">Candidatus Clostridium radicumherbarum</name>
    <dbReference type="NCBI Taxonomy" id="3381662"/>
    <lineage>
        <taxon>Bacteria</taxon>
        <taxon>Bacillati</taxon>
        <taxon>Bacillota</taxon>
        <taxon>Clostridia</taxon>
        <taxon>Eubacteriales</taxon>
        <taxon>Clostridiaceae</taxon>
        <taxon>Clostridium</taxon>
    </lineage>
</organism>
<keyword evidence="3" id="KW-1185">Reference proteome</keyword>
<evidence type="ECO:0000313" key="3">
    <source>
        <dbReference type="Proteomes" id="UP001623661"/>
    </source>
</evidence>
<gene>
    <name evidence="2" type="ORF">ACJDUH_08165</name>
</gene>
<dbReference type="PROSITE" id="PS51257">
    <property type="entry name" value="PROKAR_LIPOPROTEIN"/>
    <property type="match status" value="1"/>
</dbReference>
<name>A0ABW8TQT4_9CLOT</name>
<feature type="signal peptide" evidence="1">
    <location>
        <begin position="1"/>
        <end position="22"/>
    </location>
</feature>
<evidence type="ECO:0008006" key="4">
    <source>
        <dbReference type="Google" id="ProtNLM"/>
    </source>
</evidence>
<feature type="chain" id="PRO_5045892107" description="Lipoprotein" evidence="1">
    <location>
        <begin position="23"/>
        <end position="150"/>
    </location>
</feature>
<dbReference type="RefSeq" id="WP_406764657.1">
    <property type="nucleotide sequence ID" value="NZ_JBJHZY010000001.1"/>
</dbReference>
<proteinExistence type="predicted"/>
<accession>A0ABW8TQT4</accession>
<protein>
    <recommendedName>
        <fullName evidence="4">Lipoprotein</fullName>
    </recommendedName>
</protein>
<dbReference type="Proteomes" id="UP001623661">
    <property type="component" value="Unassembled WGS sequence"/>
</dbReference>
<evidence type="ECO:0000256" key="1">
    <source>
        <dbReference type="SAM" id="SignalP"/>
    </source>
</evidence>